<keyword evidence="3" id="KW-0285">Flavoprotein</keyword>
<keyword evidence="10" id="KW-1185">Reference proteome</keyword>
<comment type="caution">
    <text evidence="9">The sequence shown here is derived from an EMBL/GenBank/DDBJ whole genome shotgun (WGS) entry which is preliminary data.</text>
</comment>
<evidence type="ECO:0000256" key="1">
    <source>
        <dbReference type="ARBA" id="ARBA00001974"/>
    </source>
</evidence>
<reference evidence="9 10" key="1">
    <citation type="submission" date="2019-06" db="EMBL/GenBank/DDBJ databases">
        <authorList>
            <person name="Broberg M."/>
        </authorList>
    </citation>
    <scope>NUCLEOTIDE SEQUENCE [LARGE SCALE GENOMIC DNA]</scope>
</reference>
<evidence type="ECO:0000256" key="7">
    <source>
        <dbReference type="SAM" id="Phobius"/>
    </source>
</evidence>
<keyword evidence="7" id="KW-0812">Transmembrane</keyword>
<keyword evidence="5" id="KW-0560">Oxidoreductase</keyword>
<sequence>MPFKVLIVGGSVAGLSLANMLEEFEIDYVLLEGYPDIAPQAGASIGLLPNGLRILDQLGCYEAYRSKAEDEVYQQAYLRDSNGKAYGHQHDLMAMWEKMLGYPMIFIDRQMLLQVLYDNLKDKTKVLTSQRVVSVDLTESGVTATTEDGKIYEADLVVGADGIHSTVRKEMWRNAPTGYFPANEDARVPAFTKCVFGISKRPKNYPKASQQSTLNSGYSYYCIAAPGNRVYWFLFVQFSVAKYGQDVSKFTKNDEEKLVTQHLDDQILENVKFRDLYENRIVSTFTPLQTYVFDKWHYQRIITIGDSAHKVDPVTGQGGNGAIESGAVLVNALLRKFDDCSSVLNQDDLESVLAQVRTSRFDRAQNAVEQGYWLQNAFTKRTIMGKFIARYLMPTLGTFGVLYRGVEFCAPSTSLERLRIPRRPHAVPFEDELPAKPLKKTNPICKIVSISFFTLISLVSAQLIQAPMELDLLINDLAPSGSDPALTMLLAVTYLTNWASLLSMALVESNRVGNQLSSLVFIGIFAVVNYFLWPGTMAPLACIFAHFTCSSIVGRYVTLDTARMVLPIVVLGYCIPALLALRSLEPQSIAIWRSAPLGCFLLARSLSASKDTRLETERSKFHNILVKSDVPLIRIIHLVAFAASATAWIVSVRYCGLGTSIVFGGKNAVLEALGFSVYDGFIFTLSLLMLSLGAGPWNLRMHGYITTLQAISHM</sequence>
<gene>
    <name evidence="9" type="ORF">CLO192961_LOCUS192624</name>
</gene>
<dbReference type="InterPro" id="IPR050562">
    <property type="entry name" value="FAD_mOase_fung"/>
</dbReference>
<evidence type="ECO:0000259" key="8">
    <source>
        <dbReference type="Pfam" id="PF01494"/>
    </source>
</evidence>
<comment type="similarity">
    <text evidence="2">Belongs to the paxM FAD-dependent monooxygenase family.</text>
</comment>
<dbReference type="InterPro" id="IPR002938">
    <property type="entry name" value="FAD-bd"/>
</dbReference>
<evidence type="ECO:0000313" key="10">
    <source>
        <dbReference type="Proteomes" id="UP000766486"/>
    </source>
</evidence>
<dbReference type="Proteomes" id="UP000766486">
    <property type="component" value="Unassembled WGS sequence"/>
</dbReference>
<proteinExistence type="inferred from homology"/>
<evidence type="ECO:0000256" key="5">
    <source>
        <dbReference type="ARBA" id="ARBA00023002"/>
    </source>
</evidence>
<evidence type="ECO:0000256" key="2">
    <source>
        <dbReference type="ARBA" id="ARBA00007992"/>
    </source>
</evidence>
<feature type="transmembrane region" description="Helical" evidence="7">
    <location>
        <begin position="444"/>
        <end position="465"/>
    </location>
</feature>
<feature type="domain" description="FAD-binding" evidence="8">
    <location>
        <begin position="4"/>
        <end position="334"/>
    </location>
</feature>
<evidence type="ECO:0000313" key="9">
    <source>
        <dbReference type="EMBL" id="VUC26567.1"/>
    </source>
</evidence>
<dbReference type="InterPro" id="IPR036188">
    <property type="entry name" value="FAD/NAD-bd_sf"/>
</dbReference>
<dbReference type="SUPFAM" id="SSF51905">
    <property type="entry name" value="FAD/NAD(P)-binding domain"/>
    <property type="match status" value="1"/>
</dbReference>
<name>A0ABY6U8N0_BIOOC</name>
<dbReference type="EMBL" id="CABFNS010000753">
    <property type="protein sequence ID" value="VUC26567.1"/>
    <property type="molecule type" value="Genomic_DNA"/>
</dbReference>
<keyword evidence="4" id="KW-0274">FAD</keyword>
<keyword evidence="7" id="KW-1133">Transmembrane helix</keyword>
<feature type="transmembrane region" description="Helical" evidence="7">
    <location>
        <begin position="514"/>
        <end position="532"/>
    </location>
</feature>
<keyword evidence="6" id="KW-0503">Monooxygenase</keyword>
<keyword evidence="7" id="KW-0472">Membrane</keyword>
<evidence type="ECO:0000256" key="4">
    <source>
        <dbReference type="ARBA" id="ARBA00022827"/>
    </source>
</evidence>
<protein>
    <recommendedName>
        <fullName evidence="8">FAD-binding domain-containing protein</fullName>
    </recommendedName>
</protein>
<comment type="cofactor">
    <cofactor evidence="1">
        <name>FAD</name>
        <dbReference type="ChEBI" id="CHEBI:57692"/>
    </cofactor>
</comment>
<dbReference type="Gene3D" id="3.50.50.60">
    <property type="entry name" value="FAD/NAD(P)-binding domain"/>
    <property type="match status" value="1"/>
</dbReference>
<dbReference type="PANTHER" id="PTHR47356">
    <property type="entry name" value="FAD-DEPENDENT MONOOXYGENASE ASQG-RELATED"/>
    <property type="match status" value="1"/>
</dbReference>
<feature type="transmembrane region" description="Helical" evidence="7">
    <location>
        <begin position="485"/>
        <end position="507"/>
    </location>
</feature>
<organism evidence="9 10">
    <name type="scientific">Bionectria ochroleuca</name>
    <name type="common">Gliocladium roseum</name>
    <dbReference type="NCBI Taxonomy" id="29856"/>
    <lineage>
        <taxon>Eukaryota</taxon>
        <taxon>Fungi</taxon>
        <taxon>Dikarya</taxon>
        <taxon>Ascomycota</taxon>
        <taxon>Pezizomycotina</taxon>
        <taxon>Sordariomycetes</taxon>
        <taxon>Hypocreomycetidae</taxon>
        <taxon>Hypocreales</taxon>
        <taxon>Bionectriaceae</taxon>
        <taxon>Clonostachys</taxon>
    </lineage>
</organism>
<dbReference type="PANTHER" id="PTHR47356:SF2">
    <property type="entry name" value="FAD-BINDING DOMAIN-CONTAINING PROTEIN-RELATED"/>
    <property type="match status" value="1"/>
</dbReference>
<dbReference type="Pfam" id="PF01494">
    <property type="entry name" value="FAD_binding_3"/>
    <property type="match status" value="1"/>
</dbReference>
<feature type="transmembrane region" description="Helical" evidence="7">
    <location>
        <begin position="672"/>
        <end position="692"/>
    </location>
</feature>
<accession>A0ABY6U8N0</accession>
<dbReference type="PRINTS" id="PR00420">
    <property type="entry name" value="RNGMNOXGNASE"/>
</dbReference>
<feature type="transmembrane region" description="Helical" evidence="7">
    <location>
        <begin position="564"/>
        <end position="584"/>
    </location>
</feature>
<evidence type="ECO:0000256" key="3">
    <source>
        <dbReference type="ARBA" id="ARBA00022630"/>
    </source>
</evidence>
<feature type="transmembrane region" description="Helical" evidence="7">
    <location>
        <begin position="630"/>
        <end position="652"/>
    </location>
</feature>
<evidence type="ECO:0000256" key="6">
    <source>
        <dbReference type="ARBA" id="ARBA00023033"/>
    </source>
</evidence>